<reference evidence="1 2" key="1">
    <citation type="submission" date="2024-10" db="EMBL/GenBank/DDBJ databases">
        <title>The Natural Products Discovery Center: Release of the First 8490 Sequenced Strains for Exploring Actinobacteria Biosynthetic Diversity.</title>
        <authorList>
            <person name="Kalkreuter E."/>
            <person name="Kautsar S.A."/>
            <person name="Yang D."/>
            <person name="Bader C.D."/>
            <person name="Teijaro C.N."/>
            <person name="Fluegel L."/>
            <person name="Davis C.M."/>
            <person name="Simpson J.R."/>
            <person name="Lauterbach L."/>
            <person name="Steele A.D."/>
            <person name="Gui C."/>
            <person name="Meng S."/>
            <person name="Li G."/>
            <person name="Viehrig K."/>
            <person name="Ye F."/>
            <person name="Su P."/>
            <person name="Kiefer A.F."/>
            <person name="Nichols A."/>
            <person name="Cepeda A.J."/>
            <person name="Yan W."/>
            <person name="Fan B."/>
            <person name="Jiang Y."/>
            <person name="Adhikari A."/>
            <person name="Zheng C.-J."/>
            <person name="Schuster L."/>
            <person name="Cowan T.M."/>
            <person name="Smanski M.J."/>
            <person name="Chevrette M.G."/>
            <person name="De Carvalho L.P.S."/>
            <person name="Shen B."/>
        </authorList>
    </citation>
    <scope>NUCLEOTIDE SEQUENCE [LARGE SCALE GENOMIC DNA]</scope>
    <source>
        <strain evidence="1 2">NPDC001281</strain>
    </source>
</reference>
<dbReference type="Proteomes" id="UP001602119">
    <property type="component" value="Unassembled WGS sequence"/>
</dbReference>
<comment type="caution">
    <text evidence="1">The sequence shown here is derived from an EMBL/GenBank/DDBJ whole genome shotgun (WGS) entry which is preliminary data.</text>
</comment>
<keyword evidence="2" id="KW-1185">Reference proteome</keyword>
<name>A0ABW6VG48_MICFU</name>
<dbReference type="EMBL" id="JBIAXI010000024">
    <property type="protein sequence ID" value="MFF4777557.1"/>
    <property type="molecule type" value="Genomic_DNA"/>
</dbReference>
<accession>A0ABW6VG48</accession>
<organism evidence="1 2">
    <name type="scientific">Microtetraspora fusca</name>
    <dbReference type="NCBI Taxonomy" id="1997"/>
    <lineage>
        <taxon>Bacteria</taxon>
        <taxon>Bacillati</taxon>
        <taxon>Actinomycetota</taxon>
        <taxon>Actinomycetes</taxon>
        <taxon>Streptosporangiales</taxon>
        <taxon>Streptosporangiaceae</taxon>
        <taxon>Microtetraspora</taxon>
    </lineage>
</organism>
<gene>
    <name evidence="1" type="ORF">ACFY05_32340</name>
</gene>
<evidence type="ECO:0000313" key="1">
    <source>
        <dbReference type="EMBL" id="MFF4777557.1"/>
    </source>
</evidence>
<proteinExistence type="predicted"/>
<protein>
    <submittedName>
        <fullName evidence="1">Uncharacterized protein</fullName>
    </submittedName>
</protein>
<sequence length="81" mass="8716">MGNPSVPTDADRAQAAFIVEQAYADDVISRTDHNDRRALIGLAVTQGHIDEALEGLEDYIAVPDGVQPPLPGFEALLEMAR</sequence>
<dbReference type="RefSeq" id="WP_387346032.1">
    <property type="nucleotide sequence ID" value="NZ_JBIAXI010000024.1"/>
</dbReference>
<evidence type="ECO:0000313" key="2">
    <source>
        <dbReference type="Proteomes" id="UP001602119"/>
    </source>
</evidence>